<name>A0A7W5HEC2_9BURK</name>
<reference evidence="2 3" key="1">
    <citation type="submission" date="2020-08" db="EMBL/GenBank/DDBJ databases">
        <title>Genomic Encyclopedia of Type Strains, Phase III (KMG-III): the genomes of soil and plant-associated and newly described type strains.</title>
        <authorList>
            <person name="Whitman W."/>
        </authorList>
    </citation>
    <scope>NUCLEOTIDE SEQUENCE [LARGE SCALE GENOMIC DNA]</scope>
    <source>
        <strain evidence="2 3">CECT 7753</strain>
    </source>
</reference>
<dbReference type="EMBL" id="JACHXS010000009">
    <property type="protein sequence ID" value="MBB3223498.1"/>
    <property type="molecule type" value="Genomic_DNA"/>
</dbReference>
<proteinExistence type="predicted"/>
<dbReference type="Proteomes" id="UP000584325">
    <property type="component" value="Unassembled WGS sequence"/>
</dbReference>
<accession>A0A7W5HEC2</accession>
<dbReference type="AlphaFoldDB" id="A0A7W5HEC2"/>
<feature type="region of interest" description="Disordered" evidence="1">
    <location>
        <begin position="1"/>
        <end position="29"/>
    </location>
</feature>
<evidence type="ECO:0000313" key="3">
    <source>
        <dbReference type="Proteomes" id="UP000584325"/>
    </source>
</evidence>
<protein>
    <submittedName>
        <fullName evidence="2">Uncharacterized protein</fullName>
    </submittedName>
</protein>
<comment type="caution">
    <text evidence="2">The sequence shown here is derived from an EMBL/GenBank/DDBJ whole genome shotgun (WGS) entry which is preliminary data.</text>
</comment>
<gene>
    <name evidence="2" type="ORF">FHS02_004344</name>
</gene>
<sequence>MAGLGSGARVSGGQTDLLDEGAGNCEGREDRDDMMALKYRDVRIISKMAAPGVIDHYTKQIRAVNCLAGTWLTC</sequence>
<evidence type="ECO:0000313" key="2">
    <source>
        <dbReference type="EMBL" id="MBB3223498.1"/>
    </source>
</evidence>
<organism evidence="2 3">
    <name type="scientific">Pseudoduganella umbonata</name>
    <dbReference type="NCBI Taxonomy" id="864828"/>
    <lineage>
        <taxon>Bacteria</taxon>
        <taxon>Pseudomonadati</taxon>
        <taxon>Pseudomonadota</taxon>
        <taxon>Betaproteobacteria</taxon>
        <taxon>Burkholderiales</taxon>
        <taxon>Oxalobacteraceae</taxon>
        <taxon>Telluria group</taxon>
        <taxon>Pseudoduganella</taxon>
    </lineage>
</organism>
<evidence type="ECO:0000256" key="1">
    <source>
        <dbReference type="SAM" id="MobiDB-lite"/>
    </source>
</evidence>